<proteinExistence type="predicted"/>
<sequence length="53" mass="5735">MKVPQSRYSTAWLSPLVLVSGASRLSTSVIWQSKVPGSKLPDINSGSSDQMKQ</sequence>
<comment type="caution">
    <text evidence="1">The sequence shown here is derived from an EMBL/GenBank/DDBJ whole genome shotgun (WGS) entry which is preliminary data.</text>
</comment>
<gene>
    <name evidence="1" type="ORF">T10_7994</name>
</gene>
<evidence type="ECO:0000313" key="2">
    <source>
        <dbReference type="Proteomes" id="UP000054843"/>
    </source>
</evidence>
<keyword evidence="2" id="KW-1185">Reference proteome</keyword>
<accession>A0A0V1N745</accession>
<evidence type="ECO:0000313" key="1">
    <source>
        <dbReference type="EMBL" id="KRZ79831.1"/>
    </source>
</evidence>
<name>A0A0V1N745_9BILA</name>
<organism evidence="1 2">
    <name type="scientific">Trichinella papuae</name>
    <dbReference type="NCBI Taxonomy" id="268474"/>
    <lineage>
        <taxon>Eukaryota</taxon>
        <taxon>Metazoa</taxon>
        <taxon>Ecdysozoa</taxon>
        <taxon>Nematoda</taxon>
        <taxon>Enoplea</taxon>
        <taxon>Dorylaimia</taxon>
        <taxon>Trichinellida</taxon>
        <taxon>Trichinellidae</taxon>
        <taxon>Trichinella</taxon>
    </lineage>
</organism>
<dbReference type="AlphaFoldDB" id="A0A0V1N745"/>
<reference evidence="1 2" key="1">
    <citation type="submission" date="2015-01" db="EMBL/GenBank/DDBJ databases">
        <title>Evolution of Trichinella species and genotypes.</title>
        <authorList>
            <person name="Korhonen P.K."/>
            <person name="Edoardo P."/>
            <person name="Giuseppe L.R."/>
            <person name="Gasser R.B."/>
        </authorList>
    </citation>
    <scope>NUCLEOTIDE SEQUENCE [LARGE SCALE GENOMIC DNA]</scope>
    <source>
        <strain evidence="1">ISS1980</strain>
    </source>
</reference>
<protein>
    <submittedName>
        <fullName evidence="1">Uncharacterized protein</fullName>
    </submittedName>
</protein>
<dbReference type="EMBL" id="JYDO01000005">
    <property type="protein sequence ID" value="KRZ79831.1"/>
    <property type="molecule type" value="Genomic_DNA"/>
</dbReference>
<dbReference type="Proteomes" id="UP000054843">
    <property type="component" value="Unassembled WGS sequence"/>
</dbReference>